<evidence type="ECO:0000313" key="1">
    <source>
        <dbReference type="EMBL" id="CAE6501461.1"/>
    </source>
</evidence>
<protein>
    <submittedName>
        <fullName evidence="1">Uncharacterized protein</fullName>
    </submittedName>
</protein>
<gene>
    <name evidence="1" type="ORF">RDB_LOCUS153815</name>
</gene>
<evidence type="ECO:0000313" key="2">
    <source>
        <dbReference type="Proteomes" id="UP000663888"/>
    </source>
</evidence>
<accession>A0A8H3HEF3</accession>
<organism evidence="1 2">
    <name type="scientific">Rhizoctonia solani</name>
    <dbReference type="NCBI Taxonomy" id="456999"/>
    <lineage>
        <taxon>Eukaryota</taxon>
        <taxon>Fungi</taxon>
        <taxon>Dikarya</taxon>
        <taxon>Basidiomycota</taxon>
        <taxon>Agaricomycotina</taxon>
        <taxon>Agaricomycetes</taxon>
        <taxon>Cantharellales</taxon>
        <taxon>Ceratobasidiaceae</taxon>
        <taxon>Rhizoctonia</taxon>
    </lineage>
</organism>
<dbReference type="AlphaFoldDB" id="A0A8H3HEF3"/>
<reference evidence="1" key="1">
    <citation type="submission" date="2021-01" db="EMBL/GenBank/DDBJ databases">
        <authorList>
            <person name="Kaushik A."/>
        </authorList>
    </citation>
    <scope>NUCLEOTIDE SEQUENCE</scope>
    <source>
        <strain evidence="1">AG4-R118</strain>
    </source>
</reference>
<proteinExistence type="predicted"/>
<dbReference type="EMBL" id="CAJMWX010001668">
    <property type="protein sequence ID" value="CAE6501461.1"/>
    <property type="molecule type" value="Genomic_DNA"/>
</dbReference>
<sequence length="232" mass="26189">MSLKQLEFRSHSSHTRLGKSDCLCSDDIPHDVLFPELNALSACSEIFTALAPRRPIIHASINKCQMHWDTVHMPRMLSAIGLSTKSIRTLRIDLGSIHNTGCVDFIEHLKTVGTVLTLEKLTLTTTSLDNDYWQSSVLTDQHSALSPPTPPELFSQFSSLRHLTIEKPTWQPSIVFDQELAVYRFQPGPVFKSVWSQDEATDLWRTRCPGLLSVKVYGRMLVISSPLPHIRN</sequence>
<comment type="caution">
    <text evidence="1">The sequence shown here is derived from an EMBL/GenBank/DDBJ whole genome shotgun (WGS) entry which is preliminary data.</text>
</comment>
<name>A0A8H3HEF3_9AGAM</name>
<dbReference type="Proteomes" id="UP000663888">
    <property type="component" value="Unassembled WGS sequence"/>
</dbReference>